<dbReference type="GO" id="GO:0004523">
    <property type="term" value="F:RNA-DNA hybrid ribonuclease activity"/>
    <property type="evidence" value="ECO:0007669"/>
    <property type="project" value="UniProtKB-EC"/>
</dbReference>
<sequence>MDIARSHEIAQAQMRTIGGSATASGSRDQTVHAVLRHTSKNTAQGARFRQDGAERDFKTSDMDRKYNRSCGYCGNKAHKENDYCPARGRQCTKCGKFNHFAKVCKSVKGKMVHAENATSTLTPAATPVVCPLRRIPIALRSRLKEELQKMENTEIIAKVTEPTEWVNALVVVEKPCTGKLRVCLDPRDLNRAVKRPHYPLPTLEDVTPKLAGARYFSVMDARSGYWAIKLTDESSKLTKFNTPFWRYRFLRLPFGLISAQDEFQRKIDETYQGLDGVVAIVDDVLIYGATQEEHDRNLRAMLQRSREKGVRINPEKSIIGATEVSYFGHRLSAEGIKPDPAKISAIKRMEPPKNRAELETVLGMANYLAKFAPSLSEVNAPMRQLLKQSNEFLWDKQHDAAFQKMKDIITREPGPVLAYFDPEKELSLQVDASKYGLGAVLLQEGRPISYASKSLTESEINYAQIEKEIVDYEETASCSTAKATENDPPATKI</sequence>
<organism evidence="4 5">
    <name type="scientific">Synaphobranchus kaupii</name>
    <name type="common">Kaup's arrowtooth eel</name>
    <dbReference type="NCBI Taxonomy" id="118154"/>
    <lineage>
        <taxon>Eukaryota</taxon>
        <taxon>Metazoa</taxon>
        <taxon>Chordata</taxon>
        <taxon>Craniata</taxon>
        <taxon>Vertebrata</taxon>
        <taxon>Euteleostomi</taxon>
        <taxon>Actinopterygii</taxon>
        <taxon>Neopterygii</taxon>
        <taxon>Teleostei</taxon>
        <taxon>Anguilliformes</taxon>
        <taxon>Synaphobranchidae</taxon>
        <taxon>Synaphobranchus</taxon>
    </lineage>
</organism>
<gene>
    <name evidence="4" type="ORF">SKAU_G00283670</name>
</gene>
<dbReference type="EC" id="3.1.26.4" evidence="2"/>
<dbReference type="InterPro" id="IPR043128">
    <property type="entry name" value="Rev_trsase/Diguanyl_cyclase"/>
</dbReference>
<comment type="similarity">
    <text evidence="1">Belongs to the beta type-B retroviral polymerase family. HERV class-II K(HML-2) pol subfamily.</text>
</comment>
<dbReference type="Pfam" id="PF00078">
    <property type="entry name" value="RVT_1"/>
    <property type="match status" value="1"/>
</dbReference>
<protein>
    <recommendedName>
        <fullName evidence="2">ribonuclease H</fullName>
        <ecNumber evidence="2">3.1.26.4</ecNumber>
    </recommendedName>
</protein>
<evidence type="ECO:0000256" key="2">
    <source>
        <dbReference type="ARBA" id="ARBA00012180"/>
    </source>
</evidence>
<dbReference type="Proteomes" id="UP001152622">
    <property type="component" value="Chromosome 11"/>
</dbReference>
<dbReference type="PANTHER" id="PTHR37984:SF7">
    <property type="entry name" value="INTEGRASE CATALYTIC DOMAIN-CONTAINING PROTEIN"/>
    <property type="match status" value="1"/>
</dbReference>
<dbReference type="AlphaFoldDB" id="A0A9Q1EXL9"/>
<dbReference type="EMBL" id="JAINUF010000011">
    <property type="protein sequence ID" value="KAJ8346966.1"/>
    <property type="molecule type" value="Genomic_DNA"/>
</dbReference>
<feature type="domain" description="Reverse transcriptase" evidence="3">
    <location>
        <begin position="153"/>
        <end position="331"/>
    </location>
</feature>
<evidence type="ECO:0000259" key="3">
    <source>
        <dbReference type="PROSITE" id="PS50878"/>
    </source>
</evidence>
<dbReference type="Gene3D" id="3.10.10.10">
    <property type="entry name" value="HIV Type 1 Reverse Transcriptase, subunit A, domain 1"/>
    <property type="match status" value="1"/>
</dbReference>
<dbReference type="InterPro" id="IPR041577">
    <property type="entry name" value="RT_RNaseH_2"/>
</dbReference>
<evidence type="ECO:0000313" key="4">
    <source>
        <dbReference type="EMBL" id="KAJ8346966.1"/>
    </source>
</evidence>
<dbReference type="InterPro" id="IPR000477">
    <property type="entry name" value="RT_dom"/>
</dbReference>
<keyword evidence="5" id="KW-1185">Reference proteome</keyword>
<dbReference type="InterPro" id="IPR043502">
    <property type="entry name" value="DNA/RNA_pol_sf"/>
</dbReference>
<dbReference type="PANTHER" id="PTHR37984">
    <property type="entry name" value="PROTEIN CBG26694"/>
    <property type="match status" value="1"/>
</dbReference>
<dbReference type="OrthoDB" id="775972at2759"/>
<reference evidence="4" key="1">
    <citation type="journal article" date="2023" name="Science">
        <title>Genome structures resolve the early diversification of teleost fishes.</title>
        <authorList>
            <person name="Parey E."/>
            <person name="Louis A."/>
            <person name="Montfort J."/>
            <person name="Bouchez O."/>
            <person name="Roques C."/>
            <person name="Iampietro C."/>
            <person name="Lluch J."/>
            <person name="Castinel A."/>
            <person name="Donnadieu C."/>
            <person name="Desvignes T."/>
            <person name="Floi Bucao C."/>
            <person name="Jouanno E."/>
            <person name="Wen M."/>
            <person name="Mejri S."/>
            <person name="Dirks R."/>
            <person name="Jansen H."/>
            <person name="Henkel C."/>
            <person name="Chen W.J."/>
            <person name="Zahm M."/>
            <person name="Cabau C."/>
            <person name="Klopp C."/>
            <person name="Thompson A.W."/>
            <person name="Robinson-Rechavi M."/>
            <person name="Braasch I."/>
            <person name="Lecointre G."/>
            <person name="Bobe J."/>
            <person name="Postlethwait J.H."/>
            <person name="Berthelot C."/>
            <person name="Roest Crollius H."/>
            <person name="Guiguen Y."/>
        </authorList>
    </citation>
    <scope>NUCLEOTIDE SEQUENCE</scope>
    <source>
        <strain evidence="4">WJC10195</strain>
    </source>
</reference>
<evidence type="ECO:0000256" key="1">
    <source>
        <dbReference type="ARBA" id="ARBA00010879"/>
    </source>
</evidence>
<dbReference type="Pfam" id="PF17919">
    <property type="entry name" value="RT_RNaseH_2"/>
    <property type="match status" value="1"/>
</dbReference>
<dbReference type="PROSITE" id="PS50878">
    <property type="entry name" value="RT_POL"/>
    <property type="match status" value="1"/>
</dbReference>
<comment type="caution">
    <text evidence="4">The sequence shown here is derived from an EMBL/GenBank/DDBJ whole genome shotgun (WGS) entry which is preliminary data.</text>
</comment>
<accession>A0A9Q1EXL9</accession>
<evidence type="ECO:0000313" key="5">
    <source>
        <dbReference type="Proteomes" id="UP001152622"/>
    </source>
</evidence>
<dbReference type="SUPFAM" id="SSF56672">
    <property type="entry name" value="DNA/RNA polymerases"/>
    <property type="match status" value="1"/>
</dbReference>
<name>A0A9Q1EXL9_SYNKA</name>
<proteinExistence type="inferred from homology"/>
<dbReference type="FunFam" id="3.30.70.270:FF:000026">
    <property type="entry name" value="Transposon Ty3-G Gag-Pol polyprotein"/>
    <property type="match status" value="1"/>
</dbReference>
<dbReference type="Gene3D" id="3.30.70.270">
    <property type="match status" value="2"/>
</dbReference>
<dbReference type="CDD" id="cd01647">
    <property type="entry name" value="RT_LTR"/>
    <property type="match status" value="1"/>
</dbReference>
<dbReference type="InterPro" id="IPR050951">
    <property type="entry name" value="Retrovirus_Pol_polyprotein"/>
</dbReference>